<dbReference type="HOGENOM" id="CLU_165571_0_0_6"/>
<reference evidence="3 4" key="1">
    <citation type="journal article" date="2005" name="Nucleic Acids Res.">
        <title>The genome sequence of Xanthomonas oryzae pathovar oryzae KACC10331, the bacterial blight pathogen of rice.</title>
        <authorList>
            <person name="Lee B.M."/>
            <person name="Park Y.J."/>
            <person name="Park D.S."/>
            <person name="Kang H.W."/>
            <person name="Kim J.G."/>
            <person name="Song E.S."/>
            <person name="Park I.C."/>
            <person name="Yoon U.H."/>
            <person name="Hahn J.H."/>
            <person name="Koo B.S."/>
            <person name="Lee G.B."/>
            <person name="Kim H."/>
            <person name="Park H.S."/>
            <person name="Yoon K.O."/>
            <person name="Kim J.H."/>
            <person name="Jung C.H."/>
            <person name="Koh N.H."/>
            <person name="Seo J.S."/>
            <person name="Go S.J."/>
        </authorList>
    </citation>
    <scope>NUCLEOTIDE SEQUENCE [LARGE SCALE GENOMIC DNA]</scope>
    <source>
        <strain evidence="4">KACC10331 / KXO85</strain>
    </source>
</reference>
<dbReference type="EMBL" id="AE013598">
    <property type="protein sequence ID" value="AAW75162.1"/>
    <property type="molecule type" value="Genomic_DNA"/>
</dbReference>
<name>Q5H1K9_XANOR</name>
<keyword evidence="2" id="KW-1133">Transmembrane helix</keyword>
<dbReference type="Proteomes" id="UP000006735">
    <property type="component" value="Chromosome"/>
</dbReference>
<protein>
    <submittedName>
        <fullName evidence="3">Uncharacterized protein</fullName>
    </submittedName>
</protein>
<keyword evidence="4" id="KW-1185">Reference proteome</keyword>
<sequence length="121" mass="13415">MHGPVGSKVHAAWLRKCRHPVNAWFDPTDIVPVRAGRAHHRAKPHPRAARTRQDRHDSWSAGRLLMRNPPDCPRSASLAQTLPPRWSGHAGSIAAMAGLAFIGLVLALQWLRSDLCWVDAN</sequence>
<gene>
    <name evidence="3" type="ordered locus">XOO1908</name>
</gene>
<feature type="compositionally biased region" description="Basic residues" evidence="1">
    <location>
        <begin position="36"/>
        <end position="50"/>
    </location>
</feature>
<evidence type="ECO:0000256" key="1">
    <source>
        <dbReference type="SAM" id="MobiDB-lite"/>
    </source>
</evidence>
<evidence type="ECO:0000256" key="2">
    <source>
        <dbReference type="SAM" id="Phobius"/>
    </source>
</evidence>
<proteinExistence type="predicted"/>
<keyword evidence="2" id="KW-0812">Transmembrane</keyword>
<evidence type="ECO:0000313" key="3">
    <source>
        <dbReference type="EMBL" id="AAW75162.1"/>
    </source>
</evidence>
<feature type="region of interest" description="Disordered" evidence="1">
    <location>
        <begin position="35"/>
        <end position="63"/>
    </location>
</feature>
<evidence type="ECO:0000313" key="4">
    <source>
        <dbReference type="Proteomes" id="UP000006735"/>
    </source>
</evidence>
<dbReference type="KEGG" id="xoo:XOO1908"/>
<keyword evidence="2" id="KW-0472">Membrane</keyword>
<feature type="transmembrane region" description="Helical" evidence="2">
    <location>
        <begin position="90"/>
        <end position="111"/>
    </location>
</feature>
<accession>Q5H1K9</accession>
<dbReference type="AlphaFoldDB" id="Q5H1K9"/>
<dbReference type="STRING" id="291331.XOO1908"/>
<organism evidence="3 4">
    <name type="scientific">Xanthomonas oryzae pv. oryzae (strain KACC10331 / KXO85)</name>
    <dbReference type="NCBI Taxonomy" id="291331"/>
    <lineage>
        <taxon>Bacteria</taxon>
        <taxon>Pseudomonadati</taxon>
        <taxon>Pseudomonadota</taxon>
        <taxon>Gammaproteobacteria</taxon>
        <taxon>Lysobacterales</taxon>
        <taxon>Lysobacteraceae</taxon>
        <taxon>Xanthomonas</taxon>
    </lineage>
</organism>